<proteinExistence type="predicted"/>
<evidence type="ECO:0000259" key="1">
    <source>
        <dbReference type="Pfam" id="PF00078"/>
    </source>
</evidence>
<evidence type="ECO:0000313" key="4">
    <source>
        <dbReference type="Proteomes" id="UP000762676"/>
    </source>
</evidence>
<dbReference type="Pfam" id="PF00078">
    <property type="entry name" value="RVT_1"/>
    <property type="match status" value="1"/>
</dbReference>
<feature type="domain" description="DUF6451" evidence="2">
    <location>
        <begin position="156"/>
        <end position="188"/>
    </location>
</feature>
<keyword evidence="4" id="KW-1185">Reference proteome</keyword>
<accession>A0AAV4H4N7</accession>
<reference evidence="3 4" key="1">
    <citation type="journal article" date="2021" name="Elife">
        <title>Chloroplast acquisition without the gene transfer in kleptoplastic sea slugs, Plakobranchus ocellatus.</title>
        <authorList>
            <person name="Maeda T."/>
            <person name="Takahashi S."/>
            <person name="Yoshida T."/>
            <person name="Shimamura S."/>
            <person name="Takaki Y."/>
            <person name="Nagai Y."/>
            <person name="Toyoda A."/>
            <person name="Suzuki Y."/>
            <person name="Arimoto A."/>
            <person name="Ishii H."/>
            <person name="Satoh N."/>
            <person name="Nishiyama T."/>
            <person name="Hasebe M."/>
            <person name="Maruyama T."/>
            <person name="Minagawa J."/>
            <person name="Obokata J."/>
            <person name="Shigenobu S."/>
        </authorList>
    </citation>
    <scope>NUCLEOTIDE SEQUENCE [LARGE SCALE GENOMIC DNA]</scope>
</reference>
<keyword evidence="3" id="KW-0540">Nuclease</keyword>
<dbReference type="InterPro" id="IPR000477">
    <property type="entry name" value="RT_dom"/>
</dbReference>
<dbReference type="Pfam" id="PF20049">
    <property type="entry name" value="DUF6451"/>
    <property type="match status" value="1"/>
</dbReference>
<feature type="domain" description="Reverse transcriptase" evidence="1">
    <location>
        <begin position="12"/>
        <end position="133"/>
    </location>
</feature>
<dbReference type="PANTHER" id="PTHR47027">
    <property type="entry name" value="REVERSE TRANSCRIPTASE DOMAIN-CONTAINING PROTEIN"/>
    <property type="match status" value="1"/>
</dbReference>
<evidence type="ECO:0000259" key="2">
    <source>
        <dbReference type="Pfam" id="PF20049"/>
    </source>
</evidence>
<comment type="caution">
    <text evidence="3">The sequence shown here is derived from an EMBL/GenBank/DDBJ whole genome shotgun (WGS) entry which is preliminary data.</text>
</comment>
<dbReference type="AlphaFoldDB" id="A0AAV4H4N7"/>
<name>A0AAV4H4N7_9GAST</name>
<dbReference type="EMBL" id="BMAT01001806">
    <property type="protein sequence ID" value="GFR92863.1"/>
    <property type="molecule type" value="Genomic_DNA"/>
</dbReference>
<dbReference type="Proteomes" id="UP000762676">
    <property type="component" value="Unassembled WGS sequence"/>
</dbReference>
<dbReference type="InterPro" id="IPR045609">
    <property type="entry name" value="DUF6451"/>
</dbReference>
<gene>
    <name evidence="3" type="ORF">ElyMa_000877800</name>
</gene>
<organism evidence="3 4">
    <name type="scientific">Elysia marginata</name>
    <dbReference type="NCBI Taxonomy" id="1093978"/>
    <lineage>
        <taxon>Eukaryota</taxon>
        <taxon>Metazoa</taxon>
        <taxon>Spiralia</taxon>
        <taxon>Lophotrochozoa</taxon>
        <taxon>Mollusca</taxon>
        <taxon>Gastropoda</taxon>
        <taxon>Heterobranchia</taxon>
        <taxon>Euthyneura</taxon>
        <taxon>Panpulmonata</taxon>
        <taxon>Sacoglossa</taxon>
        <taxon>Placobranchoidea</taxon>
        <taxon>Plakobranchidae</taxon>
        <taxon>Elysia</taxon>
    </lineage>
</organism>
<sequence length="323" mass="37369">MYANNKCCVRHGGQQSDWCAGKSGQRQGCTISPLLFLIAIDCVMKRATNQQPRETRWKAFNHLEDEDFVDDIALLSHQQKDMQEETSCVETTARSIGLKMSHSKTKVMNTKSHSNVFTDGKSVENVIDFKYLGSYLTADGNINREISGRIVMASTAFYKLNSIWKSNRITKDTKLKLYTSNVRSVLLYASETWRTNQRLKVRGGFEGWCLRGILGIRWQHRVTNKEISERTGIRPIVEEVKHRRWRWLRHVLRVSKSRHPLTALTWNPQGAGKKGRPQGTWRRSVESERVESGKTWNELNWLAQDRCEWRKFVGALCSQEDYG</sequence>
<evidence type="ECO:0000313" key="3">
    <source>
        <dbReference type="EMBL" id="GFR92863.1"/>
    </source>
</evidence>
<dbReference type="GO" id="GO:0004519">
    <property type="term" value="F:endonuclease activity"/>
    <property type="evidence" value="ECO:0007669"/>
    <property type="project" value="UniProtKB-KW"/>
</dbReference>
<protein>
    <submittedName>
        <fullName evidence="3">Endonuclease-reverse transcriptase</fullName>
    </submittedName>
</protein>
<keyword evidence="3" id="KW-0255">Endonuclease</keyword>
<keyword evidence="3" id="KW-0378">Hydrolase</keyword>
<dbReference type="PANTHER" id="PTHR47027:SF25">
    <property type="entry name" value="REVERSE TRANSCRIPTASE DOMAIN-CONTAINING PROTEIN"/>
    <property type="match status" value="1"/>
</dbReference>